<keyword evidence="3" id="KW-1185">Reference proteome</keyword>
<gene>
    <name evidence="2" type="ORF">SAMN05421879_1048</name>
</gene>
<name>A0A285VL89_9MICO</name>
<proteinExistence type="predicted"/>
<dbReference type="InterPro" id="IPR000719">
    <property type="entry name" value="Prot_kinase_dom"/>
</dbReference>
<feature type="domain" description="Protein kinase" evidence="1">
    <location>
        <begin position="28"/>
        <end position="305"/>
    </location>
</feature>
<dbReference type="InterPro" id="IPR008266">
    <property type="entry name" value="Tyr_kinase_AS"/>
</dbReference>
<organism evidence="2 3">
    <name type="scientific">Ornithinimicrobium cerasi</name>
    <dbReference type="NCBI Taxonomy" id="2248773"/>
    <lineage>
        <taxon>Bacteria</taxon>
        <taxon>Bacillati</taxon>
        <taxon>Actinomycetota</taxon>
        <taxon>Actinomycetes</taxon>
        <taxon>Micrococcales</taxon>
        <taxon>Ornithinimicrobiaceae</taxon>
        <taxon>Ornithinimicrobium</taxon>
    </lineage>
</organism>
<dbReference type="AlphaFoldDB" id="A0A285VL89"/>
<dbReference type="InterPro" id="IPR052396">
    <property type="entry name" value="Meiotic_Drive_Suppr_Kinase"/>
</dbReference>
<dbReference type="InterPro" id="IPR011009">
    <property type="entry name" value="Kinase-like_dom_sf"/>
</dbReference>
<keyword evidence="2" id="KW-0808">Transferase</keyword>
<accession>A0A285VL89</accession>
<evidence type="ECO:0000259" key="1">
    <source>
        <dbReference type="PROSITE" id="PS50011"/>
    </source>
</evidence>
<dbReference type="GO" id="GO:0004672">
    <property type="term" value="F:protein kinase activity"/>
    <property type="evidence" value="ECO:0007669"/>
    <property type="project" value="InterPro"/>
</dbReference>
<dbReference type="EMBL" id="OBQK01000004">
    <property type="protein sequence ID" value="SOC54819.1"/>
    <property type="molecule type" value="Genomic_DNA"/>
</dbReference>
<dbReference type="PROSITE" id="PS00109">
    <property type="entry name" value="PROTEIN_KINASE_TYR"/>
    <property type="match status" value="1"/>
</dbReference>
<dbReference type="PROSITE" id="PS50011">
    <property type="entry name" value="PROTEIN_KINASE_DOM"/>
    <property type="match status" value="1"/>
</dbReference>
<protein>
    <submittedName>
        <fullName evidence="2">Phosphotransferase enzyme family protein</fullName>
    </submittedName>
</protein>
<dbReference type="Gene3D" id="3.90.1200.10">
    <property type="match status" value="1"/>
</dbReference>
<dbReference type="InterPro" id="IPR002575">
    <property type="entry name" value="Aminoglycoside_PTrfase"/>
</dbReference>
<dbReference type="PANTHER" id="PTHR37171">
    <property type="entry name" value="SERINE/THREONINE-PROTEIN KINASE YRZF-RELATED"/>
    <property type="match status" value="1"/>
</dbReference>
<dbReference type="SUPFAM" id="SSF56112">
    <property type="entry name" value="Protein kinase-like (PK-like)"/>
    <property type="match status" value="1"/>
</dbReference>
<dbReference type="PANTHER" id="PTHR37171:SF1">
    <property type="entry name" value="SERINE_THREONINE-PROTEIN KINASE YRZF-RELATED"/>
    <property type="match status" value="1"/>
</dbReference>
<dbReference type="Proteomes" id="UP000219688">
    <property type="component" value="Unassembled WGS sequence"/>
</dbReference>
<sequence>MHGSRLTWEELPAALHAWVAQVLGGPVVHAASQPGGFSPGTADRVVTAHGRRAFVKAVSPAQNPDTPSLHRREVGVLRTLADLAVVPRLLDSYDDGCWVALVVEDVDGRHPHLPWTAEELRRTLETLADLGQVPAPPSWPALEEELVGEMGCWERVRDEGSPGLDPWVGDRLEALHALALRTLPRLAGDGVVHTDLRADNLLVQPDGRVRVVDWPWASRGARWVDSVTLLLNVRWSGGLDLRPHLPVIRSLGATDGDILGLLAGLTGFLTHASGRPPAPGLPTLRRFQAEQAAAGVALLRELWPA</sequence>
<evidence type="ECO:0000313" key="2">
    <source>
        <dbReference type="EMBL" id="SOC54819.1"/>
    </source>
</evidence>
<dbReference type="RefSeq" id="WP_097187670.1">
    <property type="nucleotide sequence ID" value="NZ_OBQK01000004.1"/>
</dbReference>
<dbReference type="Pfam" id="PF01636">
    <property type="entry name" value="APH"/>
    <property type="match status" value="1"/>
</dbReference>
<dbReference type="GO" id="GO:0005524">
    <property type="term" value="F:ATP binding"/>
    <property type="evidence" value="ECO:0007669"/>
    <property type="project" value="InterPro"/>
</dbReference>
<evidence type="ECO:0000313" key="3">
    <source>
        <dbReference type="Proteomes" id="UP000219688"/>
    </source>
</evidence>
<reference evidence="3" key="1">
    <citation type="submission" date="2017-08" db="EMBL/GenBank/DDBJ databases">
        <authorList>
            <person name="Varghese N."/>
            <person name="Submissions S."/>
        </authorList>
    </citation>
    <scope>NUCLEOTIDE SEQUENCE [LARGE SCALE GENOMIC DNA]</scope>
    <source>
        <strain evidence="3">USBA17B2</strain>
    </source>
</reference>